<dbReference type="OrthoDB" id="10389134at2759"/>
<feature type="compositionally biased region" description="Polar residues" evidence="2">
    <location>
        <begin position="471"/>
        <end position="490"/>
    </location>
</feature>
<feature type="region of interest" description="Disordered" evidence="2">
    <location>
        <begin position="220"/>
        <end position="304"/>
    </location>
</feature>
<sequence>MPRPPSSSSGSSELSTPPSSSSKSGDDTPPRKIVRGNQDTDKASAVNKTRNAPASSNTKVRATQSSPRRTRSKRQPSAKAAAAAAASKARVEEPEDPGNETKPLTAGVPMPRGMTWPTHVKSFVGHAVKVDQAKVVYEKHAANMRDKDRRLFIELLVQMPTTWNTNKRAYDHPIVKGYSKDHSYVRLLLLGVVYGWVKMKKSKVYGIAMVDYPGWDPADGTIPENLEAGSEDEEASESEGEEQVPLPRISKKVARKTAPAFKTAQQMQKKGYTLPQNSPATHTSGGVSADREPTYFNNPHYPDNLPQIAQDALRVIGDRVEGQRIAEGETRMDNYGERSQESSGRKKRARKDEEYQSRDEEYEEAEDQEEYNEDDYETEDGDAGVHELGEENEEQSEGDTIHRSDIPFSESSSRQLSRSRSHQTSRQPSRQSSVPIGPNPANDPTSPSPSRRQTATPINQHKGPDEPANGTVPTSLPRSSEDVSQTRSRLQVQQDLVNAFGAVTEQFHSVTRALEHPELFHPRDKSDAAHEARIETLEHEVMGGELRLKRIVDQYHRDGVNELKKQRKTLLDRMAEHEKKLQRTEERLGSMMTLFQQAGNVIEAGTR</sequence>
<gene>
    <name evidence="3" type="ORF">S40285_07386</name>
</gene>
<feature type="compositionally biased region" description="Acidic residues" evidence="2">
    <location>
        <begin position="229"/>
        <end position="242"/>
    </location>
</feature>
<protein>
    <submittedName>
        <fullName evidence="3">Uncharacterized protein</fullName>
    </submittedName>
</protein>
<feature type="compositionally biased region" description="Low complexity" evidence="2">
    <location>
        <begin position="77"/>
        <end position="88"/>
    </location>
</feature>
<feature type="region of interest" description="Disordered" evidence="2">
    <location>
        <begin position="324"/>
        <end position="490"/>
    </location>
</feature>
<organism evidence="3 4">
    <name type="scientific">Stachybotrys chlorohalonatus (strain IBT 40285)</name>
    <dbReference type="NCBI Taxonomy" id="1283841"/>
    <lineage>
        <taxon>Eukaryota</taxon>
        <taxon>Fungi</taxon>
        <taxon>Dikarya</taxon>
        <taxon>Ascomycota</taxon>
        <taxon>Pezizomycotina</taxon>
        <taxon>Sordariomycetes</taxon>
        <taxon>Hypocreomycetidae</taxon>
        <taxon>Hypocreales</taxon>
        <taxon>Stachybotryaceae</taxon>
        <taxon>Stachybotrys</taxon>
    </lineage>
</organism>
<evidence type="ECO:0000313" key="4">
    <source>
        <dbReference type="Proteomes" id="UP000028524"/>
    </source>
</evidence>
<feature type="compositionally biased region" description="Acidic residues" evidence="2">
    <location>
        <begin position="360"/>
        <end position="382"/>
    </location>
</feature>
<proteinExistence type="predicted"/>
<dbReference type="HOGENOM" id="CLU_449167_0_0_1"/>
<feature type="coiled-coil region" evidence="1">
    <location>
        <begin position="560"/>
        <end position="594"/>
    </location>
</feature>
<feature type="compositionally biased region" description="Low complexity" evidence="2">
    <location>
        <begin position="1"/>
        <end position="23"/>
    </location>
</feature>
<dbReference type="AlphaFoldDB" id="A0A084Q8J9"/>
<accession>A0A084Q8J9</accession>
<keyword evidence="4" id="KW-1185">Reference proteome</keyword>
<reference evidence="3 4" key="1">
    <citation type="journal article" date="2014" name="BMC Genomics">
        <title>Comparative genome sequencing reveals chemotype-specific gene clusters in the toxigenic black mold Stachybotrys.</title>
        <authorList>
            <person name="Semeiks J."/>
            <person name="Borek D."/>
            <person name="Otwinowski Z."/>
            <person name="Grishin N.V."/>
        </authorList>
    </citation>
    <scope>NUCLEOTIDE SEQUENCE [LARGE SCALE GENOMIC DNA]</scope>
    <source>
        <strain evidence="3 4">IBT 40285</strain>
    </source>
</reference>
<evidence type="ECO:0000256" key="2">
    <source>
        <dbReference type="SAM" id="MobiDB-lite"/>
    </source>
</evidence>
<keyword evidence="1" id="KW-0175">Coiled coil</keyword>
<feature type="compositionally biased region" description="Basic and acidic residues" evidence="2">
    <location>
        <begin position="324"/>
        <end position="359"/>
    </location>
</feature>
<feature type="region of interest" description="Disordered" evidence="2">
    <location>
        <begin position="1"/>
        <end position="108"/>
    </location>
</feature>
<evidence type="ECO:0000313" key="3">
    <source>
        <dbReference type="EMBL" id="KFA60284.1"/>
    </source>
</evidence>
<feature type="compositionally biased region" description="Polar residues" evidence="2">
    <location>
        <begin position="442"/>
        <end position="459"/>
    </location>
</feature>
<feature type="compositionally biased region" description="Polar residues" evidence="2">
    <location>
        <begin position="46"/>
        <end position="67"/>
    </location>
</feature>
<feature type="compositionally biased region" description="Polar residues" evidence="2">
    <location>
        <begin position="263"/>
        <end position="286"/>
    </location>
</feature>
<evidence type="ECO:0000256" key="1">
    <source>
        <dbReference type="SAM" id="Coils"/>
    </source>
</evidence>
<feature type="compositionally biased region" description="Low complexity" evidence="2">
    <location>
        <begin position="424"/>
        <end position="433"/>
    </location>
</feature>
<dbReference type="InParanoid" id="A0A084Q8J9"/>
<name>A0A084Q8J9_STAC4</name>
<dbReference type="EMBL" id="KL660938">
    <property type="protein sequence ID" value="KFA60284.1"/>
    <property type="molecule type" value="Genomic_DNA"/>
</dbReference>
<dbReference type="Proteomes" id="UP000028524">
    <property type="component" value="Unassembled WGS sequence"/>
</dbReference>